<feature type="binding site" evidence="18">
    <location>
        <position position="150"/>
    </location>
    <ligand>
        <name>(6S)-NADPHX</name>
        <dbReference type="ChEBI" id="CHEBI:64076"/>
    </ligand>
</feature>
<comment type="caution">
    <text evidence="18">Lacks conserved residue(s) required for the propagation of feature annotation.</text>
</comment>
<feature type="binding site" evidence="18">
    <location>
        <position position="153"/>
    </location>
    <ligand>
        <name>K(+)</name>
        <dbReference type="ChEBI" id="CHEBI:29103"/>
    </ligand>
</feature>
<evidence type="ECO:0000256" key="10">
    <source>
        <dbReference type="ARBA" id="ARBA00023027"/>
    </source>
</evidence>
<feature type="domain" description="YjeF C-terminal" evidence="20">
    <location>
        <begin position="217"/>
        <end position="486"/>
    </location>
</feature>
<dbReference type="RefSeq" id="WP_109252511.1">
    <property type="nucleotide sequence ID" value="NZ_QEXV01000003.1"/>
</dbReference>
<dbReference type="NCBIfam" id="TIGR00197">
    <property type="entry name" value="yjeF_nterm"/>
    <property type="match status" value="1"/>
</dbReference>
<keyword evidence="13" id="KW-0511">Multifunctional enzyme</keyword>
<dbReference type="InterPro" id="IPR004443">
    <property type="entry name" value="YjeF_N_dom"/>
</dbReference>
<evidence type="ECO:0000256" key="18">
    <source>
        <dbReference type="HAMAP-Rule" id="MF_01966"/>
    </source>
</evidence>
<feature type="binding site" evidence="17">
    <location>
        <position position="431"/>
    </location>
    <ligand>
        <name>AMP</name>
        <dbReference type="ChEBI" id="CHEBI:456215"/>
    </ligand>
</feature>
<dbReference type="OrthoDB" id="9806925at2"/>
<dbReference type="SUPFAM" id="SSF53613">
    <property type="entry name" value="Ribokinase-like"/>
    <property type="match status" value="1"/>
</dbReference>
<dbReference type="GO" id="GO:0005524">
    <property type="term" value="F:ATP binding"/>
    <property type="evidence" value="ECO:0007669"/>
    <property type="project" value="UniProtKB-UniRule"/>
</dbReference>
<dbReference type="GO" id="GO:0052856">
    <property type="term" value="F:NAD(P)HX epimerase activity"/>
    <property type="evidence" value="ECO:0007669"/>
    <property type="project" value="UniProtKB-UniRule"/>
</dbReference>
<dbReference type="InterPro" id="IPR030677">
    <property type="entry name" value="Nnr"/>
</dbReference>
<evidence type="ECO:0000256" key="14">
    <source>
        <dbReference type="ARBA" id="ARBA00025153"/>
    </source>
</evidence>
<dbReference type="GO" id="GO:0046496">
    <property type="term" value="P:nicotinamide nucleotide metabolic process"/>
    <property type="evidence" value="ECO:0007669"/>
    <property type="project" value="UniProtKB-UniRule"/>
</dbReference>
<feature type="binding site" evidence="18">
    <location>
        <position position="117"/>
    </location>
    <ligand>
        <name>K(+)</name>
        <dbReference type="ChEBI" id="CHEBI:29103"/>
    </ligand>
</feature>
<feature type="binding site" evidence="17">
    <location>
        <position position="366"/>
    </location>
    <ligand>
        <name>(6S)-NADPHX</name>
        <dbReference type="ChEBI" id="CHEBI:64076"/>
    </ligand>
</feature>
<evidence type="ECO:0000256" key="7">
    <source>
        <dbReference type="ARBA" id="ARBA00022840"/>
    </source>
</evidence>
<dbReference type="PROSITE" id="PS01050">
    <property type="entry name" value="YJEF_C_2"/>
    <property type="match status" value="1"/>
</dbReference>
<keyword evidence="8 17" id="KW-0521">NADP</keyword>
<organism evidence="22 23">
    <name type="scientific">Marinicauda salina</name>
    <dbReference type="NCBI Taxonomy" id="2135793"/>
    <lineage>
        <taxon>Bacteria</taxon>
        <taxon>Pseudomonadati</taxon>
        <taxon>Pseudomonadota</taxon>
        <taxon>Alphaproteobacteria</taxon>
        <taxon>Maricaulales</taxon>
        <taxon>Maricaulaceae</taxon>
        <taxon>Marinicauda</taxon>
    </lineage>
</organism>
<dbReference type="GO" id="GO:0052855">
    <property type="term" value="F:ADP-dependent NAD(P)H-hydrate dehydratase activity"/>
    <property type="evidence" value="ECO:0007669"/>
    <property type="project" value="UniProtKB-UniRule"/>
</dbReference>
<comment type="catalytic activity">
    <reaction evidence="15 17 19">
        <text>(6S)-NADHX + ADP = AMP + phosphate + NADH + H(+)</text>
        <dbReference type="Rhea" id="RHEA:32223"/>
        <dbReference type="ChEBI" id="CHEBI:15378"/>
        <dbReference type="ChEBI" id="CHEBI:43474"/>
        <dbReference type="ChEBI" id="CHEBI:57945"/>
        <dbReference type="ChEBI" id="CHEBI:64074"/>
        <dbReference type="ChEBI" id="CHEBI:456215"/>
        <dbReference type="ChEBI" id="CHEBI:456216"/>
        <dbReference type="EC" id="4.2.1.136"/>
    </reaction>
</comment>
<protein>
    <recommendedName>
        <fullName evidence="19">Bifunctional NAD(P)H-hydrate repair enzyme</fullName>
    </recommendedName>
    <alternativeName>
        <fullName evidence="19">Nicotinamide nucleotide repair protein</fullName>
    </alternativeName>
    <domain>
        <recommendedName>
            <fullName evidence="19">ADP-dependent (S)-NAD(P)H-hydrate dehydratase</fullName>
            <ecNumber evidence="19">4.2.1.136</ecNumber>
        </recommendedName>
        <alternativeName>
            <fullName evidence="19">ADP-dependent NAD(P)HX dehydratase</fullName>
        </alternativeName>
    </domain>
    <domain>
        <recommendedName>
            <fullName evidence="19">NAD(P)H-hydrate epimerase</fullName>
            <ecNumber evidence="19">5.1.99.6</ecNumber>
        </recommendedName>
    </domain>
</protein>
<evidence type="ECO:0000256" key="11">
    <source>
        <dbReference type="ARBA" id="ARBA00023235"/>
    </source>
</evidence>
<evidence type="ECO:0000256" key="4">
    <source>
        <dbReference type="ARBA" id="ARBA00009524"/>
    </source>
</evidence>
<dbReference type="CDD" id="cd01171">
    <property type="entry name" value="YXKO-related"/>
    <property type="match status" value="1"/>
</dbReference>
<dbReference type="InterPro" id="IPR029056">
    <property type="entry name" value="Ribokinase-like"/>
</dbReference>
<comment type="catalytic activity">
    <reaction evidence="1 18 19">
        <text>(6R)-NADHX = (6S)-NADHX</text>
        <dbReference type="Rhea" id="RHEA:32215"/>
        <dbReference type="ChEBI" id="CHEBI:64074"/>
        <dbReference type="ChEBI" id="CHEBI:64075"/>
        <dbReference type="EC" id="5.1.99.6"/>
    </reaction>
</comment>
<comment type="similarity">
    <text evidence="4 19">In the C-terminal section; belongs to the NnrD/CARKD family.</text>
</comment>
<dbReference type="Pfam" id="PF01256">
    <property type="entry name" value="Carb_kinase"/>
    <property type="match status" value="1"/>
</dbReference>
<comment type="cofactor">
    <cofactor evidence="18 19">
        <name>K(+)</name>
        <dbReference type="ChEBI" id="CHEBI:29103"/>
    </cofactor>
    <text evidence="18 19">Binds 1 potassium ion per subunit.</text>
</comment>
<evidence type="ECO:0000256" key="15">
    <source>
        <dbReference type="ARBA" id="ARBA00048238"/>
    </source>
</evidence>
<comment type="caution">
    <text evidence="22">The sequence shown here is derived from an EMBL/GenBank/DDBJ whole genome shotgun (WGS) entry which is preliminary data.</text>
</comment>
<evidence type="ECO:0000256" key="16">
    <source>
        <dbReference type="ARBA" id="ARBA00049209"/>
    </source>
</evidence>
<dbReference type="HAMAP" id="MF_01965">
    <property type="entry name" value="NADHX_dehydratase"/>
    <property type="match status" value="1"/>
</dbReference>
<dbReference type="PROSITE" id="PS51385">
    <property type="entry name" value="YJEF_N"/>
    <property type="match status" value="1"/>
</dbReference>
<dbReference type="Gene3D" id="3.40.50.10260">
    <property type="entry name" value="YjeF N-terminal domain"/>
    <property type="match status" value="1"/>
</dbReference>
<comment type="similarity">
    <text evidence="17">Belongs to the NnrD/CARKD family.</text>
</comment>
<dbReference type="InterPro" id="IPR017953">
    <property type="entry name" value="Carbohydrate_kinase_pred_CS"/>
</dbReference>
<proteinExistence type="inferred from homology"/>
<dbReference type="AlphaFoldDB" id="A0A2U2BTH2"/>
<gene>
    <name evidence="17" type="primary">nnrD</name>
    <name evidence="18" type="synonym">nnrE</name>
    <name evidence="22" type="ORF">DDZ18_06215</name>
</gene>
<dbReference type="InterPro" id="IPR036652">
    <property type="entry name" value="YjeF_N_dom_sf"/>
</dbReference>
<feature type="domain" description="YjeF N-terminal" evidence="21">
    <location>
        <begin position="10"/>
        <end position="207"/>
    </location>
</feature>
<feature type="binding site" evidence="17">
    <location>
        <position position="315"/>
    </location>
    <ligand>
        <name>(6S)-NADPHX</name>
        <dbReference type="ChEBI" id="CHEBI:64076"/>
    </ligand>
</feature>
<reference evidence="23" key="1">
    <citation type="submission" date="2018-05" db="EMBL/GenBank/DDBJ databases">
        <authorList>
            <person name="Liu B.-T."/>
        </authorList>
    </citation>
    <scope>NUCLEOTIDE SEQUENCE [LARGE SCALE GENOMIC DNA]</scope>
    <source>
        <strain evidence="23">WD6-1</strain>
    </source>
</reference>
<feature type="binding site" evidence="17">
    <location>
        <begin position="402"/>
        <end position="406"/>
    </location>
    <ligand>
        <name>AMP</name>
        <dbReference type="ChEBI" id="CHEBI:456215"/>
    </ligand>
</feature>
<comment type="function">
    <text evidence="14 19">Bifunctional enzyme that catalyzes the epimerization of the S- and R-forms of NAD(P)HX and the dehydration of the S-form of NAD(P)HX at the expense of ADP, which is converted to AMP. This allows the repair of both epimers of NAD(P)HX, a damaged form of NAD(P)H that is a result of enzymatic or heat-dependent hydration.</text>
</comment>
<feature type="binding site" evidence="18">
    <location>
        <begin position="56"/>
        <end position="60"/>
    </location>
    <ligand>
        <name>(6S)-NADPHX</name>
        <dbReference type="ChEBI" id="CHEBI:64076"/>
    </ligand>
</feature>
<evidence type="ECO:0000256" key="1">
    <source>
        <dbReference type="ARBA" id="ARBA00000013"/>
    </source>
</evidence>
<comment type="similarity">
    <text evidence="18">Belongs to the NnrE/AIBP family.</text>
</comment>
<dbReference type="NCBIfam" id="TIGR00196">
    <property type="entry name" value="yjeF_cterm"/>
    <property type="match status" value="1"/>
</dbReference>
<evidence type="ECO:0000256" key="5">
    <source>
        <dbReference type="ARBA" id="ARBA00022723"/>
    </source>
</evidence>
<dbReference type="EMBL" id="QEXV01000003">
    <property type="protein sequence ID" value="PWE17280.1"/>
    <property type="molecule type" value="Genomic_DNA"/>
</dbReference>
<dbReference type="SUPFAM" id="SSF64153">
    <property type="entry name" value="YjeF N-terminal domain-like"/>
    <property type="match status" value="1"/>
</dbReference>
<comment type="subunit">
    <text evidence="17">Homotetramer.</text>
</comment>
<evidence type="ECO:0000259" key="20">
    <source>
        <dbReference type="PROSITE" id="PS51383"/>
    </source>
</evidence>
<keyword evidence="9 18" id="KW-0630">Potassium</keyword>
<evidence type="ECO:0000256" key="17">
    <source>
        <dbReference type="HAMAP-Rule" id="MF_01965"/>
    </source>
</evidence>
<dbReference type="Pfam" id="PF03853">
    <property type="entry name" value="YjeF_N"/>
    <property type="match status" value="1"/>
</dbReference>
<dbReference type="PIRSF" id="PIRSF017184">
    <property type="entry name" value="Nnr"/>
    <property type="match status" value="1"/>
</dbReference>
<name>A0A2U2BTH2_9PROT</name>
<keyword evidence="7 17" id="KW-0067">ATP-binding</keyword>
<comment type="similarity">
    <text evidence="3 19">In the N-terminal section; belongs to the NnrE/AIBP family.</text>
</comment>
<evidence type="ECO:0000256" key="19">
    <source>
        <dbReference type="PIRNR" id="PIRNR017184"/>
    </source>
</evidence>
<feature type="binding site" evidence="18">
    <location>
        <position position="57"/>
    </location>
    <ligand>
        <name>K(+)</name>
        <dbReference type="ChEBI" id="CHEBI:29103"/>
    </ligand>
</feature>
<sequence length="504" mass="51166">MRSILTTEAMGAADRFAIESGRSGEALMEAAGAGAADAIRARWAPRPTAVLCGPGNNGGDGFVVARRLAEAGWPVTVFAMKPADALAGDAAAAAAKWSGVTRPLGDAAPDEYGLVVDALFGAGLSRPLEDDAARLADEVGRSAAAVVAIDVPSGIHGDRARADGAAFRADLTATFHQFKPAHVLEPGASACGEIVLVDIGVPDGWRDSVEIAAELNDPGLWTASGLALDRATHKHRRGRLCVLSGPGGATGAARLAAQAGLSAGAGFVTLLCPGSALLEAAAASLAVVTRKLPKDAAFGDVLGDHRADAAVLGPGAGVDETTQERALSALASGVPLVLDADALTVFADASHVFFSALREDCVLTPHAGEFERLFPGLSQGSLDKIEAARRAAAECGAVIVFKGPDTVIAAPDGRVRVNTHASPRLASAGTGDVLAGMIGAFIAQGAGAFDAASAAVWIHGDAGRRMRPGETAGDLLRRLPESLAALAARVRRQAALDRLMRGRP</sequence>
<accession>A0A2U2BTH2</accession>
<evidence type="ECO:0000256" key="12">
    <source>
        <dbReference type="ARBA" id="ARBA00023239"/>
    </source>
</evidence>
<feature type="binding site" evidence="17">
    <location>
        <position position="432"/>
    </location>
    <ligand>
        <name>(6S)-NADPHX</name>
        <dbReference type="ChEBI" id="CHEBI:64076"/>
    </ligand>
</feature>
<dbReference type="InterPro" id="IPR000631">
    <property type="entry name" value="CARKD"/>
</dbReference>
<evidence type="ECO:0000313" key="22">
    <source>
        <dbReference type="EMBL" id="PWE17280.1"/>
    </source>
</evidence>
<comment type="catalytic activity">
    <reaction evidence="16 17 19">
        <text>(6S)-NADPHX + ADP = AMP + phosphate + NADPH + H(+)</text>
        <dbReference type="Rhea" id="RHEA:32235"/>
        <dbReference type="ChEBI" id="CHEBI:15378"/>
        <dbReference type="ChEBI" id="CHEBI:43474"/>
        <dbReference type="ChEBI" id="CHEBI:57783"/>
        <dbReference type="ChEBI" id="CHEBI:64076"/>
        <dbReference type="ChEBI" id="CHEBI:456215"/>
        <dbReference type="ChEBI" id="CHEBI:456216"/>
        <dbReference type="EC" id="4.2.1.136"/>
    </reaction>
</comment>
<dbReference type="PANTHER" id="PTHR12592">
    <property type="entry name" value="ATP-DEPENDENT (S)-NAD(P)H-HYDRATE DEHYDRATASE FAMILY MEMBER"/>
    <property type="match status" value="1"/>
</dbReference>
<evidence type="ECO:0000256" key="13">
    <source>
        <dbReference type="ARBA" id="ARBA00023268"/>
    </source>
</evidence>
<comment type="function">
    <text evidence="17">Catalyzes the dehydration of the S-form of NAD(P)HX at the expense of ADP, which is converted to AMP. Together with NAD(P)HX epimerase, which catalyzes the epimerization of the S- and R-forms, the enzyme allows the repair of both epimers of NAD(P)HX, a damaged form of NAD(P)H that is a result of enzymatic or heat-dependent hydration.</text>
</comment>
<keyword evidence="6 17" id="KW-0547">Nucleotide-binding</keyword>
<evidence type="ECO:0000256" key="3">
    <source>
        <dbReference type="ARBA" id="ARBA00006001"/>
    </source>
</evidence>
<keyword evidence="23" id="KW-1185">Reference proteome</keyword>
<keyword evidence="10 17" id="KW-0520">NAD</keyword>
<dbReference type="GO" id="GO:0110051">
    <property type="term" value="P:metabolite repair"/>
    <property type="evidence" value="ECO:0007669"/>
    <property type="project" value="TreeGrafter"/>
</dbReference>
<keyword evidence="12 17" id="KW-0456">Lyase</keyword>
<feature type="binding site" evidence="17">
    <location>
        <position position="252"/>
    </location>
    <ligand>
        <name>(6S)-NADPHX</name>
        <dbReference type="ChEBI" id="CHEBI:64076"/>
    </ligand>
</feature>
<evidence type="ECO:0000259" key="21">
    <source>
        <dbReference type="PROSITE" id="PS51385"/>
    </source>
</evidence>
<dbReference type="EC" id="5.1.99.6" evidence="19"/>
<dbReference type="EC" id="4.2.1.136" evidence="19"/>
<dbReference type="Gene3D" id="3.40.1190.20">
    <property type="match status" value="1"/>
</dbReference>
<evidence type="ECO:0000256" key="9">
    <source>
        <dbReference type="ARBA" id="ARBA00022958"/>
    </source>
</evidence>
<evidence type="ECO:0000256" key="6">
    <source>
        <dbReference type="ARBA" id="ARBA00022741"/>
    </source>
</evidence>
<evidence type="ECO:0000256" key="8">
    <source>
        <dbReference type="ARBA" id="ARBA00022857"/>
    </source>
</evidence>
<dbReference type="HAMAP" id="MF_01966">
    <property type="entry name" value="NADHX_epimerase"/>
    <property type="match status" value="1"/>
</dbReference>
<dbReference type="PROSITE" id="PS51383">
    <property type="entry name" value="YJEF_C_3"/>
    <property type="match status" value="1"/>
</dbReference>
<comment type="cofactor">
    <cofactor evidence="17">
        <name>Mg(2+)</name>
        <dbReference type="ChEBI" id="CHEBI:18420"/>
    </cofactor>
</comment>
<dbReference type="Proteomes" id="UP000245168">
    <property type="component" value="Unassembled WGS sequence"/>
</dbReference>
<keyword evidence="11 18" id="KW-0413">Isomerase</keyword>
<evidence type="ECO:0000256" key="2">
    <source>
        <dbReference type="ARBA" id="ARBA00000909"/>
    </source>
</evidence>
<evidence type="ECO:0000313" key="23">
    <source>
        <dbReference type="Proteomes" id="UP000245168"/>
    </source>
</evidence>
<dbReference type="GO" id="GO:0046872">
    <property type="term" value="F:metal ion binding"/>
    <property type="evidence" value="ECO:0007669"/>
    <property type="project" value="UniProtKB-UniRule"/>
</dbReference>
<dbReference type="PANTHER" id="PTHR12592:SF0">
    <property type="entry name" value="ATP-DEPENDENT (S)-NAD(P)H-HYDRATE DEHYDRATASE"/>
    <property type="match status" value="1"/>
</dbReference>
<keyword evidence="5 18" id="KW-0479">Metal-binding</keyword>
<feature type="binding site" evidence="18">
    <location>
        <begin position="121"/>
        <end position="127"/>
    </location>
    <ligand>
        <name>(6S)-NADPHX</name>
        <dbReference type="ChEBI" id="CHEBI:64076"/>
    </ligand>
</feature>
<comment type="function">
    <text evidence="18">Catalyzes the epimerization of the S- and R-forms of NAD(P)HX, a damaged form of NAD(P)H that is a result of enzymatic or heat-dependent hydration. This is a prerequisite for the S-specific NAD(P)H-hydrate dehydratase to allow the repair of both epimers of NAD(P)HX.</text>
</comment>
<comment type="catalytic activity">
    <reaction evidence="2 18 19">
        <text>(6R)-NADPHX = (6S)-NADPHX</text>
        <dbReference type="Rhea" id="RHEA:32227"/>
        <dbReference type="ChEBI" id="CHEBI:64076"/>
        <dbReference type="ChEBI" id="CHEBI:64077"/>
        <dbReference type="EC" id="5.1.99.6"/>
    </reaction>
</comment>